<organism evidence="1">
    <name type="scientific">mine drainage metagenome</name>
    <dbReference type="NCBI Taxonomy" id="410659"/>
    <lineage>
        <taxon>unclassified sequences</taxon>
        <taxon>metagenomes</taxon>
        <taxon>ecological metagenomes</taxon>
    </lineage>
</organism>
<name>E6PKT5_9ZZZZ</name>
<dbReference type="EMBL" id="CABM01000008">
    <property type="protein sequence ID" value="CBH95536.1"/>
    <property type="molecule type" value="Genomic_DNA"/>
</dbReference>
<evidence type="ECO:0000313" key="1">
    <source>
        <dbReference type="EMBL" id="CBH95536.1"/>
    </source>
</evidence>
<accession>E6PKT5</accession>
<dbReference type="AlphaFoldDB" id="E6PKT5"/>
<reference evidence="1" key="1">
    <citation type="submission" date="2009-10" db="EMBL/GenBank/DDBJ databases">
        <title>Diversity of trophic interactions inside an arsenic-rich microbial ecosystem.</title>
        <authorList>
            <person name="Bertin P.N."/>
            <person name="Heinrich-Salmeron A."/>
            <person name="Pelletier E."/>
            <person name="Goulhen-Chollet F."/>
            <person name="Arsene-Ploetze F."/>
            <person name="Gallien S."/>
            <person name="Calteau A."/>
            <person name="Vallenet D."/>
            <person name="Casiot C."/>
            <person name="Chane-Woon-Ming B."/>
            <person name="Giloteaux L."/>
            <person name="Barakat M."/>
            <person name="Bonnefoy V."/>
            <person name="Bruneel O."/>
            <person name="Chandler M."/>
            <person name="Cleiss J."/>
            <person name="Duran R."/>
            <person name="Elbaz-Poulichet F."/>
            <person name="Fonknechten N."/>
            <person name="Lauga B."/>
            <person name="Mornico D."/>
            <person name="Ortet P."/>
            <person name="Schaeffer C."/>
            <person name="Siguier P."/>
            <person name="Alexander Thil Smith A."/>
            <person name="Van Dorsselaer A."/>
            <person name="Weissenbach J."/>
            <person name="Medigue C."/>
            <person name="Le Paslier D."/>
        </authorList>
    </citation>
    <scope>NUCLEOTIDE SEQUENCE</scope>
</reference>
<sequence>MRLAAWVAKRGVCDWHGQNVARILPVWPALFDVIVDGMLRLGDGLHHLCECVLPISPGSDESLTAHQVGGVYCCAQGVKTMGRIRIACGNSHVFEFGPRRPPEVLHLWPPKLLHPGRGDLTH</sequence>
<evidence type="ECO:0000313" key="2">
    <source>
        <dbReference type="EMBL" id="CBH99279.1"/>
    </source>
</evidence>
<gene>
    <name evidence="2" type="ORF">CARN2_0461</name>
    <name evidence="1" type="ORF">CARN2_1799</name>
</gene>
<proteinExistence type="predicted"/>
<comment type="caution">
    <text evidence="1">The sequence shown here is derived from an EMBL/GenBank/DDBJ whole genome shotgun (WGS) entry which is preliminary data.</text>
</comment>
<dbReference type="EMBL" id="CABM01000070">
    <property type="protein sequence ID" value="CBH99279.1"/>
    <property type="molecule type" value="Genomic_DNA"/>
</dbReference>
<protein>
    <submittedName>
        <fullName evidence="1">Uncharacterized protein</fullName>
    </submittedName>
</protein>